<dbReference type="OrthoDB" id="92794at2"/>
<accession>A0A1T4MUL4</accession>
<keyword evidence="2" id="KW-1185">Reference proteome</keyword>
<dbReference type="AlphaFoldDB" id="A0A1T4MUL4"/>
<dbReference type="EMBL" id="FUWX01000009">
    <property type="protein sequence ID" value="SJZ70749.1"/>
    <property type="molecule type" value="Genomic_DNA"/>
</dbReference>
<name>A0A1T4MUL4_9FUSO</name>
<organism evidence="1 2">
    <name type="scientific">Cetobacterium ceti</name>
    <dbReference type="NCBI Taxonomy" id="180163"/>
    <lineage>
        <taxon>Bacteria</taxon>
        <taxon>Fusobacteriati</taxon>
        <taxon>Fusobacteriota</taxon>
        <taxon>Fusobacteriia</taxon>
        <taxon>Fusobacteriales</taxon>
        <taxon>Fusobacteriaceae</taxon>
        <taxon>Cetobacterium</taxon>
    </lineage>
</organism>
<protein>
    <submittedName>
        <fullName evidence="1">Replication initiator protein A</fullName>
    </submittedName>
</protein>
<gene>
    <name evidence="1" type="ORF">SAMN02745174_01339</name>
</gene>
<evidence type="ECO:0000313" key="1">
    <source>
        <dbReference type="EMBL" id="SJZ70749.1"/>
    </source>
</evidence>
<dbReference type="RefSeq" id="WP_078693834.1">
    <property type="nucleotide sequence ID" value="NZ_FUWX01000009.1"/>
</dbReference>
<reference evidence="1 2" key="1">
    <citation type="submission" date="2017-02" db="EMBL/GenBank/DDBJ databases">
        <authorList>
            <person name="Peterson S.W."/>
        </authorList>
    </citation>
    <scope>NUCLEOTIDE SEQUENCE [LARGE SCALE GENOMIC DNA]</scope>
    <source>
        <strain evidence="1 2">ATCC 700028</strain>
    </source>
</reference>
<dbReference type="Pfam" id="PF10134">
    <property type="entry name" value="RPA"/>
    <property type="match status" value="1"/>
</dbReference>
<proteinExistence type="predicted"/>
<evidence type="ECO:0000313" key="2">
    <source>
        <dbReference type="Proteomes" id="UP000191153"/>
    </source>
</evidence>
<dbReference type="InterPro" id="IPR018777">
    <property type="entry name" value="Replication_initiator_prot_A"/>
</dbReference>
<dbReference type="STRING" id="180163.SAMN02745174_01339"/>
<sequence length="611" mass="72643">MSDDLIKDEIFDWEEIDSSEPAETLEENLSVEELNIENPSLIRMDMNLIEYPLFSKNNHRKVNQSIKYFFNNDKNVYIMVKPISGDYIPGDFEERVFIALLKIMKKRGFQQTFYVSATEILDEFGLTNKAYYKRIKQSITRLAETSYVFKNTLYFSKIKKNIEDIVNTNIMTIRTITLNNNQQLRKELYNDNRIKEIYEITISKYFYDNIIRKGYLVYDSNTLLGIENSTTRTIYMLINKLRFQNLYLKIPSVYLIKRIPLKFNKTTISRTVKTLERCCKELLEKELITKYNILRNRKWEESEIEFFFDESHNTIKQKNFYMDKNEFTNVITNFDSSLLISHTEEESVSPLIEVKKEIENNNPTEEMVSKILNKMPIKALELKTLPKAIKDSIKTYGFEHVELVAEYMKLHKVSNIRSYFVQALEKGWADDYVAKQKELKNKIKTVNYQQTLILEEVNQEVEEKNKIKEKYFSLTNEEKSMIEKLAYKDYIEQCGSEGIIQKKAFNLGKEGIIVEFLIKSKYLENNKKVEEKIEIIEKIDYLANEERNFETFSGFKFRIFELLEGKIIVTSLKRILDFLNLEHEFHSTVENYILELKYVENSKSKIIIREK</sequence>
<dbReference type="Proteomes" id="UP000191153">
    <property type="component" value="Unassembled WGS sequence"/>
</dbReference>